<comment type="caution">
    <text evidence="2">The sequence shown here is derived from an EMBL/GenBank/DDBJ whole genome shotgun (WGS) entry which is preliminary data.</text>
</comment>
<evidence type="ECO:0000313" key="3">
    <source>
        <dbReference type="Proteomes" id="UP000697998"/>
    </source>
</evidence>
<feature type="domain" description="ABC-type transport auxiliary lipoprotein component" evidence="1">
    <location>
        <begin position="50"/>
        <end position="206"/>
    </location>
</feature>
<dbReference type="AlphaFoldDB" id="A0A935Q1C7"/>
<protein>
    <submittedName>
        <fullName evidence="2">Membrane integrity-associated transporter subunit PqiC</fullName>
    </submittedName>
</protein>
<dbReference type="Gene3D" id="3.40.50.10610">
    <property type="entry name" value="ABC-type transport auxiliary lipoprotein component"/>
    <property type="match status" value="1"/>
</dbReference>
<dbReference type="InterPro" id="IPR005586">
    <property type="entry name" value="ABC_trans_aux"/>
</dbReference>
<dbReference type="Proteomes" id="UP000697998">
    <property type="component" value="Unassembled WGS sequence"/>
</dbReference>
<sequence length="239" mass="25299">MIPWSIARVGLLCHIGVLLTLIGGCSALRSPATLPPAFYSLDSASGESESARTARAAGSIGAPTLIVNPPQAAAGFDSRRIIYVRAAHRLDYFAHSEWVDTPARMLAPLIVAVIESSGTFRSVLLAPTAAAGELRLDTEILRLQQDFSSQPSRVRFTLRAHIVDHTTRRVLASRVFDESVAAATEDPYGGVVSANRAVQSVLEQLAGFCTTVVVQSQTAAAEAAKQVVEPTPSLPSHGS</sequence>
<evidence type="ECO:0000259" key="1">
    <source>
        <dbReference type="Pfam" id="PF03886"/>
    </source>
</evidence>
<name>A0A935Q1C7_9PROT</name>
<evidence type="ECO:0000313" key="2">
    <source>
        <dbReference type="EMBL" id="MBK7677163.1"/>
    </source>
</evidence>
<dbReference type="SUPFAM" id="SSF159594">
    <property type="entry name" value="XCC0632-like"/>
    <property type="match status" value="1"/>
</dbReference>
<proteinExistence type="predicted"/>
<dbReference type="EMBL" id="JADJMH010000034">
    <property type="protein sequence ID" value="MBK7677163.1"/>
    <property type="molecule type" value="Genomic_DNA"/>
</dbReference>
<organism evidence="2 3">
    <name type="scientific">Candidatus Accumulibacter proximus</name>
    <dbReference type="NCBI Taxonomy" id="2954385"/>
    <lineage>
        <taxon>Bacteria</taxon>
        <taxon>Pseudomonadati</taxon>
        <taxon>Pseudomonadota</taxon>
        <taxon>Betaproteobacteria</taxon>
        <taxon>Candidatus Accumulibacter</taxon>
    </lineage>
</organism>
<dbReference type="Pfam" id="PF03886">
    <property type="entry name" value="ABC_trans_aux"/>
    <property type="match status" value="1"/>
</dbReference>
<accession>A0A935Q1C7</accession>
<gene>
    <name evidence="2" type="ORF">IPJ27_21775</name>
</gene>
<reference evidence="2 3" key="1">
    <citation type="submission" date="2020-10" db="EMBL/GenBank/DDBJ databases">
        <title>Connecting structure to function with the recovery of over 1000 high-quality activated sludge metagenome-assembled genomes encoding full-length rRNA genes using long-read sequencing.</title>
        <authorList>
            <person name="Singleton C.M."/>
            <person name="Petriglieri F."/>
            <person name="Kristensen J.M."/>
            <person name="Kirkegaard R.H."/>
            <person name="Michaelsen T.Y."/>
            <person name="Andersen M.H."/>
            <person name="Karst S.M."/>
            <person name="Dueholm M.S."/>
            <person name="Nielsen P.H."/>
            <person name="Albertsen M."/>
        </authorList>
    </citation>
    <scope>NUCLEOTIDE SEQUENCE [LARGE SCALE GENOMIC DNA]</scope>
    <source>
        <strain evidence="2">EsbW_18-Q3-R4-48_BATAC.285</strain>
    </source>
</reference>